<feature type="non-terminal residue" evidence="1">
    <location>
        <position position="313"/>
    </location>
</feature>
<dbReference type="Gene3D" id="3.40.50.720">
    <property type="entry name" value="NAD(P)-binding Rossmann-like Domain"/>
    <property type="match status" value="1"/>
</dbReference>
<organism evidence="1 2">
    <name type="scientific">Immersiella caudata</name>
    <dbReference type="NCBI Taxonomy" id="314043"/>
    <lineage>
        <taxon>Eukaryota</taxon>
        <taxon>Fungi</taxon>
        <taxon>Dikarya</taxon>
        <taxon>Ascomycota</taxon>
        <taxon>Pezizomycotina</taxon>
        <taxon>Sordariomycetes</taxon>
        <taxon>Sordariomycetidae</taxon>
        <taxon>Sordariales</taxon>
        <taxon>Lasiosphaeriaceae</taxon>
        <taxon>Immersiella</taxon>
    </lineage>
</organism>
<name>A0AA39WE19_9PEZI</name>
<dbReference type="PANTHER" id="PTHR43162:SF1">
    <property type="entry name" value="PRESTALK A DIFFERENTIATION PROTEIN A"/>
    <property type="match status" value="1"/>
</dbReference>
<evidence type="ECO:0000313" key="1">
    <source>
        <dbReference type="EMBL" id="KAK0613691.1"/>
    </source>
</evidence>
<evidence type="ECO:0008006" key="3">
    <source>
        <dbReference type="Google" id="ProtNLM"/>
    </source>
</evidence>
<dbReference type="InterPro" id="IPR051604">
    <property type="entry name" value="Ergot_Alk_Oxidoreductase"/>
</dbReference>
<dbReference type="Proteomes" id="UP001175000">
    <property type="component" value="Unassembled WGS sequence"/>
</dbReference>
<reference evidence="1" key="1">
    <citation type="submission" date="2023-06" db="EMBL/GenBank/DDBJ databases">
        <title>Genome-scale phylogeny and comparative genomics of the fungal order Sordariales.</title>
        <authorList>
            <consortium name="Lawrence Berkeley National Laboratory"/>
            <person name="Hensen N."/>
            <person name="Bonometti L."/>
            <person name="Westerberg I."/>
            <person name="Brannstrom I.O."/>
            <person name="Guillou S."/>
            <person name="Cros-Aarteil S."/>
            <person name="Calhoun S."/>
            <person name="Haridas S."/>
            <person name="Kuo A."/>
            <person name="Mondo S."/>
            <person name="Pangilinan J."/>
            <person name="Riley R."/>
            <person name="Labutti K."/>
            <person name="Andreopoulos B."/>
            <person name="Lipzen A."/>
            <person name="Chen C."/>
            <person name="Yanf M."/>
            <person name="Daum C."/>
            <person name="Ng V."/>
            <person name="Clum A."/>
            <person name="Steindorff A."/>
            <person name="Ohm R."/>
            <person name="Martin F."/>
            <person name="Silar P."/>
            <person name="Natvig D."/>
            <person name="Lalanne C."/>
            <person name="Gautier V."/>
            <person name="Ament-Velasquez S.L."/>
            <person name="Kruys A."/>
            <person name="Hutchinson M.I."/>
            <person name="Powell A.J."/>
            <person name="Barry K."/>
            <person name="Miller A.N."/>
            <person name="Grigoriev I.V."/>
            <person name="Debuchy R."/>
            <person name="Gladieux P."/>
            <person name="Thoren M.H."/>
            <person name="Johannesson H."/>
        </authorList>
    </citation>
    <scope>NUCLEOTIDE SEQUENCE</scope>
    <source>
        <strain evidence="1">CBS 606.72</strain>
    </source>
</reference>
<proteinExistence type="predicted"/>
<protein>
    <recommendedName>
        <fullName evidence="3">NmrA-like domain-containing protein</fullName>
    </recommendedName>
</protein>
<dbReference type="SUPFAM" id="SSF51735">
    <property type="entry name" value="NAD(P)-binding Rossmann-fold domains"/>
    <property type="match status" value="1"/>
</dbReference>
<dbReference type="EMBL" id="JAULSU010000006">
    <property type="protein sequence ID" value="KAK0613691.1"/>
    <property type="molecule type" value="Genomic_DNA"/>
</dbReference>
<dbReference type="AlphaFoldDB" id="A0AA39WE19"/>
<evidence type="ECO:0000313" key="2">
    <source>
        <dbReference type="Proteomes" id="UP001175000"/>
    </source>
</evidence>
<comment type="caution">
    <text evidence="1">The sequence shown here is derived from an EMBL/GenBank/DDBJ whole genome shotgun (WGS) entry which is preliminary data.</text>
</comment>
<sequence>MEPIIIFGPTGHVGSAVALSIPSFTSTTPTILAMRTPSKPIPGLTPTLESSHPYHRIHANLSSPSTLTAAISSTSAKRAFLYIDHTSPDHMLSAIQALKAAGITFVVFLSSGSLRGDPATTNPKELIAYAHAKVELNLQSVFGKENVVPIRPAFFASNAFWWKSMIPTGKVKVFAPDIVMDWITPGDIGRVAASILVGGTKEGYEEAVWLVGPQKVSVGEGLGRIVKAVTGREGEIVEVGEEEGVEMYVEAGVPRVMAEYLVESFGKLKEMQGGGGGFLTEEQWEEGARAVEVYTGRPATSLEGWIEENKHEF</sequence>
<dbReference type="PANTHER" id="PTHR43162">
    <property type="match status" value="1"/>
</dbReference>
<accession>A0AA39WE19</accession>
<dbReference type="InterPro" id="IPR036291">
    <property type="entry name" value="NAD(P)-bd_dom_sf"/>
</dbReference>
<gene>
    <name evidence="1" type="ORF">B0T14DRAFT_405455</name>
</gene>
<keyword evidence="2" id="KW-1185">Reference proteome</keyword>